<evidence type="ECO:0000256" key="1">
    <source>
        <dbReference type="ARBA" id="ARBA00009437"/>
    </source>
</evidence>
<organism evidence="6 7">
    <name type="scientific">Paralcaligenes ureilyticus</name>
    <dbReference type="NCBI Taxonomy" id="627131"/>
    <lineage>
        <taxon>Bacteria</taxon>
        <taxon>Pseudomonadati</taxon>
        <taxon>Pseudomonadota</taxon>
        <taxon>Betaproteobacteria</taxon>
        <taxon>Burkholderiales</taxon>
        <taxon>Alcaligenaceae</taxon>
        <taxon>Paralcaligenes</taxon>
    </lineage>
</organism>
<dbReference type="Pfam" id="PF00126">
    <property type="entry name" value="HTH_1"/>
    <property type="match status" value="1"/>
</dbReference>
<sequence length="311" mass="34500">MNSDPRQMALRLRRLKLRHFEVLLAVAEHGSLTAAAAALGSSQPAVSQQLAETEDALGFALFFRGRQIKPTPYLPAVLRYVRRVINNSHHLQNELETLALGGRSIVRVGTMLVTGTELLPNAIIGLRQQSELIQLEVVEDIASGLWSRFERQEIDLIVGRLDERAFTGAVLVEALYQDPHCVVVGRQHPLLKKKRVVWRDTLSYPWVLPPRHTELRRAIDATFLDQSLDLPVPWIESASSTVNLVLLGKTDCLNVVSRSAARLYAKLNAFSVLPLELKYDVGPIGMAWADEEESPALAAVLAAVRRSVDLG</sequence>
<dbReference type="OrthoDB" id="8804410at2"/>
<dbReference type="InterPro" id="IPR036390">
    <property type="entry name" value="WH_DNA-bd_sf"/>
</dbReference>
<evidence type="ECO:0000256" key="3">
    <source>
        <dbReference type="ARBA" id="ARBA00023125"/>
    </source>
</evidence>
<dbReference type="GO" id="GO:0003677">
    <property type="term" value="F:DNA binding"/>
    <property type="evidence" value="ECO:0007669"/>
    <property type="project" value="UniProtKB-KW"/>
</dbReference>
<dbReference type="InterPro" id="IPR050950">
    <property type="entry name" value="HTH-type_LysR_regulators"/>
</dbReference>
<keyword evidence="4" id="KW-0804">Transcription</keyword>
<evidence type="ECO:0000256" key="4">
    <source>
        <dbReference type="ARBA" id="ARBA00023163"/>
    </source>
</evidence>
<dbReference type="GO" id="GO:0003700">
    <property type="term" value="F:DNA-binding transcription factor activity"/>
    <property type="evidence" value="ECO:0007669"/>
    <property type="project" value="InterPro"/>
</dbReference>
<protein>
    <submittedName>
        <fullName evidence="6">LysR family transcriptional regulator</fullName>
    </submittedName>
</protein>
<dbReference type="AlphaFoldDB" id="A0A4R3LZJ9"/>
<keyword evidence="2" id="KW-0805">Transcription regulation</keyword>
<dbReference type="InterPro" id="IPR005119">
    <property type="entry name" value="LysR_subst-bd"/>
</dbReference>
<dbReference type="Gene3D" id="3.40.190.290">
    <property type="match status" value="1"/>
</dbReference>
<dbReference type="SUPFAM" id="SSF53850">
    <property type="entry name" value="Periplasmic binding protein-like II"/>
    <property type="match status" value="1"/>
</dbReference>
<dbReference type="PRINTS" id="PR00039">
    <property type="entry name" value="HTHLYSR"/>
</dbReference>
<comment type="caution">
    <text evidence="6">The sequence shown here is derived from an EMBL/GenBank/DDBJ whole genome shotgun (WGS) entry which is preliminary data.</text>
</comment>
<reference evidence="6 7" key="1">
    <citation type="submission" date="2019-03" db="EMBL/GenBank/DDBJ databases">
        <title>Genomic Encyclopedia of Type Strains, Phase IV (KMG-IV): sequencing the most valuable type-strain genomes for metagenomic binning, comparative biology and taxonomic classification.</title>
        <authorList>
            <person name="Goeker M."/>
        </authorList>
    </citation>
    <scope>NUCLEOTIDE SEQUENCE [LARGE SCALE GENOMIC DNA]</scope>
    <source>
        <strain evidence="6 7">DSM 24591</strain>
    </source>
</reference>
<dbReference type="PANTHER" id="PTHR30419:SF8">
    <property type="entry name" value="NITROGEN ASSIMILATION TRANSCRIPTIONAL ACTIVATOR-RELATED"/>
    <property type="match status" value="1"/>
</dbReference>
<dbReference type="PROSITE" id="PS50931">
    <property type="entry name" value="HTH_LYSR"/>
    <property type="match status" value="1"/>
</dbReference>
<dbReference type="InterPro" id="IPR000847">
    <property type="entry name" value="LysR_HTH_N"/>
</dbReference>
<accession>A0A4R3LZJ9</accession>
<comment type="similarity">
    <text evidence="1">Belongs to the LysR transcriptional regulatory family.</text>
</comment>
<keyword evidence="3" id="KW-0238">DNA-binding</keyword>
<dbReference type="Proteomes" id="UP000295525">
    <property type="component" value="Unassembled WGS sequence"/>
</dbReference>
<dbReference type="Pfam" id="PF03466">
    <property type="entry name" value="LysR_substrate"/>
    <property type="match status" value="1"/>
</dbReference>
<proteinExistence type="inferred from homology"/>
<evidence type="ECO:0000256" key="2">
    <source>
        <dbReference type="ARBA" id="ARBA00023015"/>
    </source>
</evidence>
<dbReference type="InterPro" id="IPR036388">
    <property type="entry name" value="WH-like_DNA-bd_sf"/>
</dbReference>
<dbReference type="Gene3D" id="1.10.10.10">
    <property type="entry name" value="Winged helix-like DNA-binding domain superfamily/Winged helix DNA-binding domain"/>
    <property type="match status" value="1"/>
</dbReference>
<keyword evidence="7" id="KW-1185">Reference proteome</keyword>
<dbReference type="PANTHER" id="PTHR30419">
    <property type="entry name" value="HTH-TYPE TRANSCRIPTIONAL REGULATOR YBHD"/>
    <property type="match status" value="1"/>
</dbReference>
<name>A0A4R3LZJ9_9BURK</name>
<evidence type="ECO:0000259" key="5">
    <source>
        <dbReference type="PROSITE" id="PS50931"/>
    </source>
</evidence>
<feature type="domain" description="HTH lysR-type" evidence="5">
    <location>
        <begin position="15"/>
        <end position="71"/>
    </location>
</feature>
<evidence type="ECO:0000313" key="6">
    <source>
        <dbReference type="EMBL" id="TCT05736.1"/>
    </source>
</evidence>
<dbReference type="SUPFAM" id="SSF46785">
    <property type="entry name" value="Winged helix' DNA-binding domain"/>
    <property type="match status" value="1"/>
</dbReference>
<gene>
    <name evidence="6" type="ORF">EDC26_10924</name>
</gene>
<evidence type="ECO:0000313" key="7">
    <source>
        <dbReference type="Proteomes" id="UP000295525"/>
    </source>
</evidence>
<dbReference type="RefSeq" id="WP_132583083.1">
    <property type="nucleotide sequence ID" value="NZ_SMAJ01000009.1"/>
</dbReference>
<dbReference type="EMBL" id="SMAJ01000009">
    <property type="protein sequence ID" value="TCT05736.1"/>
    <property type="molecule type" value="Genomic_DNA"/>
</dbReference>
<dbReference type="GO" id="GO:0005829">
    <property type="term" value="C:cytosol"/>
    <property type="evidence" value="ECO:0007669"/>
    <property type="project" value="TreeGrafter"/>
</dbReference>